<dbReference type="Pfam" id="PF01949">
    <property type="entry name" value="Endo_dU"/>
    <property type="match status" value="1"/>
</dbReference>
<dbReference type="STRING" id="660517.SAMN04487946_101682"/>
<reference evidence="2" key="1">
    <citation type="submission" date="2016-10" db="EMBL/GenBank/DDBJ databases">
        <authorList>
            <person name="Varghese N."/>
            <person name="Submissions S."/>
        </authorList>
    </citation>
    <scope>NUCLEOTIDE SEQUENCE [LARGE SCALE GENOMIC DNA]</scope>
    <source>
        <strain evidence="2">CGMCC 1.10118</strain>
    </source>
</reference>
<dbReference type="Proteomes" id="UP000199170">
    <property type="component" value="Unassembled WGS sequence"/>
</dbReference>
<sequence>MDGIAFETGTVGALDATDAVRSLFETALREDVRYVVLSGVAPAWFNLLDLDALAAAAGRPVIAVSYESSPGLELALREHFEGDALAERLEIYDRLPSRQRIDVNGESLFVRVVDEGETPSEVEAARVVRAYTPTGGRPEPLRVARLAARGARTWRARREG</sequence>
<dbReference type="InterPro" id="IPR002802">
    <property type="entry name" value="Endo_dU"/>
</dbReference>
<dbReference type="EMBL" id="FNPB01000001">
    <property type="protein sequence ID" value="SDX67973.1"/>
    <property type="molecule type" value="Genomic_DNA"/>
</dbReference>
<organism evidence="1 2">
    <name type="scientific">Halobellus clavatus</name>
    <dbReference type="NCBI Taxonomy" id="660517"/>
    <lineage>
        <taxon>Archaea</taxon>
        <taxon>Methanobacteriati</taxon>
        <taxon>Methanobacteriota</taxon>
        <taxon>Stenosarchaea group</taxon>
        <taxon>Halobacteria</taxon>
        <taxon>Halobacteriales</taxon>
        <taxon>Haloferacaceae</taxon>
        <taxon>Halobellus</taxon>
    </lineage>
</organism>
<evidence type="ECO:0000313" key="1">
    <source>
        <dbReference type="EMBL" id="SDX67973.1"/>
    </source>
</evidence>
<dbReference type="AlphaFoldDB" id="A0A1H3DN93"/>
<gene>
    <name evidence="1" type="ORF">SAMN04487946_101682</name>
</gene>
<name>A0A1H3DN93_9EURY</name>
<keyword evidence="2" id="KW-1185">Reference proteome</keyword>
<dbReference type="PANTHER" id="PTHR39518">
    <property type="entry name" value="UPF0215 PROTEIN MJ1150"/>
    <property type="match status" value="1"/>
</dbReference>
<accession>A0A1H3DN93</accession>
<dbReference type="Gene3D" id="3.30.2170.10">
    <property type="entry name" value="archaeoglobus fulgidus dsm 4304 superfamily"/>
    <property type="match status" value="1"/>
</dbReference>
<protein>
    <submittedName>
        <fullName evidence="1">Uncharacterized protein</fullName>
    </submittedName>
</protein>
<dbReference type="PANTHER" id="PTHR39518:SF2">
    <property type="entry name" value="UPF0215 PROTEIN MJ1150"/>
    <property type="match status" value="1"/>
</dbReference>
<proteinExistence type="predicted"/>
<evidence type="ECO:0000313" key="2">
    <source>
        <dbReference type="Proteomes" id="UP000199170"/>
    </source>
</evidence>